<dbReference type="AlphaFoldDB" id="A0A1W1CSJ3"/>
<name>A0A1W1CSJ3_9ZZZZ</name>
<gene>
    <name evidence="1" type="ORF">MNB_SV-10-1062</name>
</gene>
<sequence>MLQIVQGQYTGTLLKKIIFSQCSFQQYRQCCRVPVIGMYDIRSEIECPAQLQCGFGQKNKPFVIVLIRIAFMVQAAAPVKPFMVDKVDLYVTAGQMASVDTGPQFPHCAHIDTKRHGNVLQRVFVYAVISRHNHFDIRAEFCQSFRQGTADIGQTSCFGIRDDFTRHKQCFDLSFHNLFAPSIDAFLN</sequence>
<evidence type="ECO:0000313" key="1">
    <source>
        <dbReference type="EMBL" id="SFV68672.1"/>
    </source>
</evidence>
<reference evidence="1" key="1">
    <citation type="submission" date="2016-10" db="EMBL/GenBank/DDBJ databases">
        <authorList>
            <person name="de Groot N.N."/>
        </authorList>
    </citation>
    <scope>NUCLEOTIDE SEQUENCE</scope>
</reference>
<proteinExistence type="predicted"/>
<accession>A0A1W1CSJ3</accession>
<organism evidence="1">
    <name type="scientific">hydrothermal vent metagenome</name>
    <dbReference type="NCBI Taxonomy" id="652676"/>
    <lineage>
        <taxon>unclassified sequences</taxon>
        <taxon>metagenomes</taxon>
        <taxon>ecological metagenomes</taxon>
    </lineage>
</organism>
<protein>
    <submittedName>
        <fullName evidence="1">Uncharacterized protein</fullName>
    </submittedName>
</protein>
<dbReference type="EMBL" id="FPHL01000054">
    <property type="protein sequence ID" value="SFV68672.1"/>
    <property type="molecule type" value="Genomic_DNA"/>
</dbReference>